<organism evidence="1 2">
    <name type="scientific">Desulfatitalea alkaliphila</name>
    <dbReference type="NCBI Taxonomy" id="2929485"/>
    <lineage>
        <taxon>Bacteria</taxon>
        <taxon>Pseudomonadati</taxon>
        <taxon>Thermodesulfobacteriota</taxon>
        <taxon>Desulfobacteria</taxon>
        <taxon>Desulfobacterales</taxon>
        <taxon>Desulfosarcinaceae</taxon>
        <taxon>Desulfatitalea</taxon>
    </lineage>
</organism>
<proteinExistence type="predicted"/>
<dbReference type="AlphaFoldDB" id="A0AA41UKG8"/>
<dbReference type="Pfam" id="PF09719">
    <property type="entry name" value="C_GCAxxG_C_C"/>
    <property type="match status" value="1"/>
</dbReference>
<accession>A0AA41UKG8</accession>
<keyword evidence="2" id="KW-1185">Reference proteome</keyword>
<dbReference type="Proteomes" id="UP001165427">
    <property type="component" value="Unassembled WGS sequence"/>
</dbReference>
<protein>
    <submittedName>
        <fullName evidence="1">C-GCAxxG-C-C family protein</fullName>
    </submittedName>
</protein>
<dbReference type="InterPro" id="IPR010181">
    <property type="entry name" value="CGCAxxGCC_motif"/>
</dbReference>
<comment type="caution">
    <text evidence="1">The sequence shown here is derived from an EMBL/GenBank/DDBJ whole genome shotgun (WGS) entry which is preliminary data.</text>
</comment>
<evidence type="ECO:0000313" key="1">
    <source>
        <dbReference type="EMBL" id="MCJ8500431.1"/>
    </source>
</evidence>
<name>A0AA41UKG8_9BACT</name>
<dbReference type="EMBL" id="JALJRB010000006">
    <property type="protein sequence ID" value="MCJ8500431.1"/>
    <property type="molecule type" value="Genomic_DNA"/>
</dbReference>
<evidence type="ECO:0000313" key="2">
    <source>
        <dbReference type="Proteomes" id="UP001165427"/>
    </source>
</evidence>
<sequence>MDNEDFLWAGIPFLSGISGHQKAPCGALSAAAVALGLHHRKPLADKPAAKQARNTIRGLAGRLAVEFENEFGAIACGELLGIDFSQDGEYKRFRQSEIWKDKCQRYVTFLIDRLYAFEAKGQ</sequence>
<gene>
    <name evidence="1" type="ORF">MRX98_07585</name>
</gene>
<reference evidence="1" key="1">
    <citation type="submission" date="2022-04" db="EMBL/GenBank/DDBJ databases">
        <title>Desulfatitalea alkaliphila sp. nov., a novel anaerobic sulfate-reducing bacterium isolated from terrestrial mud volcano, Taman Peninsula, Russia.</title>
        <authorList>
            <person name="Khomyakova M.A."/>
            <person name="Merkel A.Y."/>
            <person name="Slobodkin A.I."/>
        </authorList>
    </citation>
    <scope>NUCLEOTIDE SEQUENCE</scope>
    <source>
        <strain evidence="1">M08but</strain>
    </source>
</reference>